<protein>
    <recommendedName>
        <fullName evidence="8">Ig-like domain-containing protein</fullName>
    </recommendedName>
</protein>
<dbReference type="InterPro" id="IPR036179">
    <property type="entry name" value="Ig-like_dom_sf"/>
</dbReference>
<keyword evidence="5" id="KW-0393">Immunoglobulin domain</keyword>
<feature type="domain" description="Ig-like" evidence="8">
    <location>
        <begin position="72"/>
        <end position="177"/>
    </location>
</feature>
<accession>V8N7I8</accession>
<feature type="non-terminal residue" evidence="9">
    <location>
        <position position="1"/>
    </location>
</feature>
<dbReference type="PANTHER" id="PTHR19343:SF13">
    <property type="entry name" value="T CELL RECEPTOR ALPHA VARIABLE 21"/>
    <property type="match status" value="1"/>
</dbReference>
<evidence type="ECO:0000256" key="1">
    <source>
        <dbReference type="ARBA" id="ARBA00022729"/>
    </source>
</evidence>
<dbReference type="OrthoDB" id="9360647at2759"/>
<sequence length="457" mass="52572">MTATQIQMPVQKTPNNSHKHDAAYTVIGGKRKMGDTPAKAWIPLECSQELGKLSGRQFSSDHSFCVIVSGQATVTQKHQFLSVKEGDSILLDCSYQGTEYSLQWYKQYPGGQPEFMVLRTSPGTEAKDHFEMTLDTNNKTTSLYLKNTQLKDSAVYFCAWEHSGVQCQDQVDQKPIEVVKEGEGSTIACQFNSSNVYFMLWYRHTGERPEFLLTVTSVRLEKHKHFSASFDKQKKESWLNIAKVQMKDAAIYFCRAGDPQQHRDTCCLYKTPPRLMSQSRDEQIFDSGRSEHEIPTRLCLGSYFPVTELPCLLQRKEQEWEIWGAGVQCQDRVDQKPVEVIKEGEDSIISCQFTSNNFYSMHWYRQYPGKEPVLLLTVTSAVLKKHEHFSASFEKQKESRLNIMKVQMKDAVVYFCMAQDAQQHRDTCYLYKNPLKSEQFCEGEMNPSWGIGMQSWT</sequence>
<dbReference type="AlphaFoldDB" id="V8N7I8"/>
<feature type="compositionally biased region" description="Polar residues" evidence="7">
    <location>
        <begin position="1"/>
        <end position="16"/>
    </location>
</feature>
<dbReference type="PROSITE" id="PS50835">
    <property type="entry name" value="IG_LIKE"/>
    <property type="match status" value="3"/>
</dbReference>
<feature type="domain" description="Ig-like" evidence="8">
    <location>
        <begin position="310"/>
        <end position="427"/>
    </location>
</feature>
<dbReference type="GO" id="GO:0042605">
    <property type="term" value="F:peptide antigen binding"/>
    <property type="evidence" value="ECO:0007669"/>
    <property type="project" value="TreeGrafter"/>
</dbReference>
<organism evidence="9 10">
    <name type="scientific">Ophiophagus hannah</name>
    <name type="common">King cobra</name>
    <name type="synonym">Naja hannah</name>
    <dbReference type="NCBI Taxonomy" id="8665"/>
    <lineage>
        <taxon>Eukaryota</taxon>
        <taxon>Metazoa</taxon>
        <taxon>Chordata</taxon>
        <taxon>Craniata</taxon>
        <taxon>Vertebrata</taxon>
        <taxon>Euteleostomi</taxon>
        <taxon>Lepidosauria</taxon>
        <taxon>Squamata</taxon>
        <taxon>Bifurcata</taxon>
        <taxon>Unidentata</taxon>
        <taxon>Episquamata</taxon>
        <taxon>Toxicofera</taxon>
        <taxon>Serpentes</taxon>
        <taxon>Colubroidea</taxon>
        <taxon>Elapidae</taxon>
        <taxon>Elapinae</taxon>
        <taxon>Ophiophagus</taxon>
    </lineage>
</organism>
<proteinExistence type="predicted"/>
<dbReference type="EMBL" id="AZIM01006972">
    <property type="protein sequence ID" value="ETE58259.1"/>
    <property type="molecule type" value="Genomic_DNA"/>
</dbReference>
<dbReference type="InterPro" id="IPR007110">
    <property type="entry name" value="Ig-like_dom"/>
</dbReference>
<evidence type="ECO:0000313" key="9">
    <source>
        <dbReference type="EMBL" id="ETE58259.1"/>
    </source>
</evidence>
<evidence type="ECO:0000256" key="6">
    <source>
        <dbReference type="ARBA" id="ARBA00043266"/>
    </source>
</evidence>
<dbReference type="GO" id="GO:0002250">
    <property type="term" value="P:adaptive immune response"/>
    <property type="evidence" value="ECO:0007669"/>
    <property type="project" value="UniProtKB-KW"/>
</dbReference>
<dbReference type="SUPFAM" id="SSF48726">
    <property type="entry name" value="Immunoglobulin"/>
    <property type="match status" value="3"/>
</dbReference>
<dbReference type="InterPro" id="IPR013106">
    <property type="entry name" value="Ig_V-set"/>
</dbReference>
<feature type="region of interest" description="Disordered" evidence="7">
    <location>
        <begin position="1"/>
        <end position="20"/>
    </location>
</feature>
<evidence type="ECO:0000256" key="2">
    <source>
        <dbReference type="ARBA" id="ARBA00022859"/>
    </source>
</evidence>
<dbReference type="GO" id="GO:0042101">
    <property type="term" value="C:T cell receptor complex"/>
    <property type="evidence" value="ECO:0007669"/>
    <property type="project" value="UniProtKB-KW"/>
</dbReference>
<keyword evidence="3" id="KW-1064">Adaptive immunity</keyword>
<keyword evidence="10" id="KW-1185">Reference proteome</keyword>
<keyword evidence="4" id="KW-0675">Receptor</keyword>
<reference evidence="9 10" key="1">
    <citation type="journal article" date="2013" name="Proc. Natl. Acad. Sci. U.S.A.">
        <title>The king cobra genome reveals dynamic gene evolution and adaptation in the snake venom system.</title>
        <authorList>
            <person name="Vonk F.J."/>
            <person name="Casewell N.R."/>
            <person name="Henkel C.V."/>
            <person name="Heimberg A.M."/>
            <person name="Jansen H.J."/>
            <person name="McCleary R.J."/>
            <person name="Kerkkamp H.M."/>
            <person name="Vos R.A."/>
            <person name="Guerreiro I."/>
            <person name="Calvete J.J."/>
            <person name="Wuster W."/>
            <person name="Woods A.E."/>
            <person name="Logan J.M."/>
            <person name="Harrison R.A."/>
            <person name="Castoe T.A."/>
            <person name="de Koning A.P."/>
            <person name="Pollock D.D."/>
            <person name="Yandell M."/>
            <person name="Calderon D."/>
            <person name="Renjifo C."/>
            <person name="Currier R.B."/>
            <person name="Salgado D."/>
            <person name="Pla D."/>
            <person name="Sanz L."/>
            <person name="Hyder A.S."/>
            <person name="Ribeiro J.M."/>
            <person name="Arntzen J.W."/>
            <person name="van den Thillart G.E."/>
            <person name="Boetzer M."/>
            <person name="Pirovano W."/>
            <person name="Dirks R.P."/>
            <person name="Spaink H.P."/>
            <person name="Duboule D."/>
            <person name="McGlinn E."/>
            <person name="Kini R.M."/>
            <person name="Richardson M.K."/>
        </authorList>
    </citation>
    <scope>NUCLEOTIDE SEQUENCE</scope>
    <source>
        <tissue evidence="9">Blood</tissue>
    </source>
</reference>
<keyword evidence="1" id="KW-0732">Signal</keyword>
<dbReference type="Gene3D" id="2.60.40.10">
    <property type="entry name" value="Immunoglobulins"/>
    <property type="match status" value="3"/>
</dbReference>
<dbReference type="InterPro" id="IPR013783">
    <property type="entry name" value="Ig-like_fold"/>
</dbReference>
<dbReference type="Proteomes" id="UP000018936">
    <property type="component" value="Unassembled WGS sequence"/>
</dbReference>
<evidence type="ECO:0000313" key="10">
    <source>
        <dbReference type="Proteomes" id="UP000018936"/>
    </source>
</evidence>
<evidence type="ECO:0000256" key="4">
    <source>
        <dbReference type="ARBA" id="ARBA00023170"/>
    </source>
</evidence>
<dbReference type="SMART" id="SM00409">
    <property type="entry name" value="IG"/>
    <property type="match status" value="3"/>
</dbReference>
<name>V8N7I8_OPHHA</name>
<evidence type="ECO:0000256" key="5">
    <source>
        <dbReference type="ARBA" id="ARBA00023319"/>
    </source>
</evidence>
<gene>
    <name evidence="9" type="ORF">L345_16019</name>
</gene>
<feature type="domain" description="Ig-like" evidence="8">
    <location>
        <begin position="179"/>
        <end position="256"/>
    </location>
</feature>
<evidence type="ECO:0000259" key="8">
    <source>
        <dbReference type="PROSITE" id="PS50835"/>
    </source>
</evidence>
<dbReference type="InterPro" id="IPR003599">
    <property type="entry name" value="Ig_sub"/>
</dbReference>
<keyword evidence="6" id="KW-1279">T cell receptor</keyword>
<keyword evidence="2" id="KW-0391">Immunity</keyword>
<comment type="caution">
    <text evidence="9">The sequence shown here is derived from an EMBL/GenBank/DDBJ whole genome shotgun (WGS) entry which is preliminary data.</text>
</comment>
<evidence type="ECO:0000256" key="3">
    <source>
        <dbReference type="ARBA" id="ARBA00023130"/>
    </source>
</evidence>
<dbReference type="PANTHER" id="PTHR19343">
    <property type="entry name" value="T CELL RECEPTOR ALPHA VARIABLE 1-2"/>
    <property type="match status" value="1"/>
</dbReference>
<feature type="non-terminal residue" evidence="9">
    <location>
        <position position="457"/>
    </location>
</feature>
<dbReference type="SMART" id="SM00406">
    <property type="entry name" value="IGv"/>
    <property type="match status" value="3"/>
</dbReference>
<dbReference type="Pfam" id="PF07686">
    <property type="entry name" value="V-set"/>
    <property type="match status" value="3"/>
</dbReference>
<dbReference type="InterPro" id="IPR051006">
    <property type="entry name" value="TCR_variable_domain"/>
</dbReference>
<evidence type="ECO:0000256" key="7">
    <source>
        <dbReference type="SAM" id="MobiDB-lite"/>
    </source>
</evidence>